<keyword evidence="5" id="KW-1185">Reference proteome</keyword>
<accession>A0A4S8QVQ5</accession>
<dbReference type="EMBL" id="PQXL01000271">
    <property type="protein sequence ID" value="THV48042.1"/>
    <property type="molecule type" value="Genomic_DNA"/>
</dbReference>
<dbReference type="PANTHER" id="PTHR47784:SF9">
    <property type="entry name" value="ZN(II)2CYS6 TRANSCRIPTION FACTOR (EUROFUNG)"/>
    <property type="match status" value="1"/>
</dbReference>
<dbReference type="SUPFAM" id="SSF57701">
    <property type="entry name" value="Zn2/Cys6 DNA-binding domain"/>
    <property type="match status" value="1"/>
</dbReference>
<dbReference type="GO" id="GO:0001228">
    <property type="term" value="F:DNA-binding transcription activator activity, RNA polymerase II-specific"/>
    <property type="evidence" value="ECO:0007669"/>
    <property type="project" value="TreeGrafter"/>
</dbReference>
<dbReference type="GO" id="GO:0008270">
    <property type="term" value="F:zinc ion binding"/>
    <property type="evidence" value="ECO:0007669"/>
    <property type="project" value="InterPro"/>
</dbReference>
<feature type="compositionally biased region" description="Basic residues" evidence="2">
    <location>
        <begin position="28"/>
        <end position="39"/>
    </location>
</feature>
<dbReference type="InterPro" id="IPR036864">
    <property type="entry name" value="Zn2-C6_fun-type_DNA-bd_sf"/>
</dbReference>
<protein>
    <recommendedName>
        <fullName evidence="3">Zn(2)-C6 fungal-type domain-containing protein</fullName>
    </recommendedName>
</protein>
<feature type="domain" description="Zn(2)-C6 fungal-type" evidence="3">
    <location>
        <begin position="42"/>
        <end position="75"/>
    </location>
</feature>
<sequence>MAQTGTFSWISERPHVSNPITPNQKPHSNYRPRKSHNKSRNGCNNCRKRRIKCDEAKPSCGQCSDRLLGAVQCEYLVLEKPVMRGRLPLEQQISTGQICSPSVRDQIISYLEKSEVPCSHFKDPIYKPGDASELLDHFTEVTTPWVGSQSFQHIIQQHGLSISLKAPYLMHAILAFSASHLHYLHPKEKKYGIAFTLHYSKSLSSYSSELRMSLNARNADAIIASSYFHTMLTFRNIQPDSNIDTDGSGRLTWLRAMRGVSILWDTSDMKCHLQDSILLDMKHDPKFLNEGPCNHDKPNDVNPWALETSRALHKLFEGEQDSNLFKDSYEGPLRHLCQLIRLGTGQDTICTFMSFVGELPDSFVQLLDQKDPRALLILCYWSALLSQIYYWWVIDPATAVCSRLCAYLDRIHDERTHSLLHYPANQCGYTMDSAFPNIVDAPLQMDCNSVSF</sequence>
<gene>
    <name evidence="4" type="ORF">BGAL_0271g00080</name>
</gene>
<evidence type="ECO:0000313" key="5">
    <source>
        <dbReference type="Proteomes" id="UP000308671"/>
    </source>
</evidence>
<dbReference type="AlphaFoldDB" id="A0A4S8QVQ5"/>
<evidence type="ECO:0000313" key="4">
    <source>
        <dbReference type="EMBL" id="THV48042.1"/>
    </source>
</evidence>
<dbReference type="CDD" id="cd00067">
    <property type="entry name" value="GAL4"/>
    <property type="match status" value="1"/>
</dbReference>
<dbReference type="PROSITE" id="PS50048">
    <property type="entry name" value="ZN2_CY6_FUNGAL_2"/>
    <property type="match status" value="1"/>
</dbReference>
<dbReference type="InterPro" id="IPR053157">
    <property type="entry name" value="Sterol_Uptake_Regulator"/>
</dbReference>
<dbReference type="OrthoDB" id="416217at2759"/>
<name>A0A4S8QVQ5_9HELO</name>
<evidence type="ECO:0000259" key="3">
    <source>
        <dbReference type="PROSITE" id="PS50048"/>
    </source>
</evidence>
<dbReference type="InterPro" id="IPR001138">
    <property type="entry name" value="Zn2Cys6_DnaBD"/>
</dbReference>
<reference evidence="4 5" key="1">
    <citation type="submission" date="2017-12" db="EMBL/GenBank/DDBJ databases">
        <title>Comparative genomics of Botrytis spp.</title>
        <authorList>
            <person name="Valero-Jimenez C.A."/>
            <person name="Tapia P."/>
            <person name="Veloso J."/>
            <person name="Silva-Moreno E."/>
            <person name="Staats M."/>
            <person name="Valdes J.H."/>
            <person name="Van Kan J.A.L."/>
        </authorList>
    </citation>
    <scope>NUCLEOTIDE SEQUENCE [LARGE SCALE GENOMIC DNA]</scope>
    <source>
        <strain evidence="4 5">MUCL435</strain>
    </source>
</reference>
<feature type="region of interest" description="Disordered" evidence="2">
    <location>
        <begin position="1"/>
        <end position="42"/>
    </location>
</feature>
<organism evidence="4 5">
    <name type="scientific">Botrytis galanthina</name>
    <dbReference type="NCBI Taxonomy" id="278940"/>
    <lineage>
        <taxon>Eukaryota</taxon>
        <taxon>Fungi</taxon>
        <taxon>Dikarya</taxon>
        <taxon>Ascomycota</taxon>
        <taxon>Pezizomycotina</taxon>
        <taxon>Leotiomycetes</taxon>
        <taxon>Helotiales</taxon>
        <taxon>Sclerotiniaceae</taxon>
        <taxon>Botrytis</taxon>
    </lineage>
</organism>
<proteinExistence type="predicted"/>
<dbReference type="PANTHER" id="PTHR47784">
    <property type="entry name" value="STEROL UPTAKE CONTROL PROTEIN 2"/>
    <property type="match status" value="1"/>
</dbReference>
<keyword evidence="1" id="KW-0539">Nucleus</keyword>
<evidence type="ECO:0000256" key="2">
    <source>
        <dbReference type="SAM" id="MobiDB-lite"/>
    </source>
</evidence>
<evidence type="ECO:0000256" key="1">
    <source>
        <dbReference type="ARBA" id="ARBA00023242"/>
    </source>
</evidence>
<dbReference type="Pfam" id="PF00172">
    <property type="entry name" value="Zn_clus"/>
    <property type="match status" value="1"/>
</dbReference>
<dbReference type="Proteomes" id="UP000308671">
    <property type="component" value="Unassembled WGS sequence"/>
</dbReference>
<dbReference type="SMART" id="SM00066">
    <property type="entry name" value="GAL4"/>
    <property type="match status" value="1"/>
</dbReference>
<dbReference type="Gene3D" id="4.10.240.10">
    <property type="entry name" value="Zn(2)-C6 fungal-type DNA-binding domain"/>
    <property type="match status" value="1"/>
</dbReference>
<feature type="compositionally biased region" description="Polar residues" evidence="2">
    <location>
        <begin position="18"/>
        <end position="27"/>
    </location>
</feature>
<comment type="caution">
    <text evidence="4">The sequence shown here is derived from an EMBL/GenBank/DDBJ whole genome shotgun (WGS) entry which is preliminary data.</text>
</comment>